<keyword evidence="4" id="KW-1185">Reference proteome</keyword>
<dbReference type="Pfam" id="PF04851">
    <property type="entry name" value="ResIII"/>
    <property type="match status" value="1"/>
</dbReference>
<dbReference type="GO" id="GO:0003677">
    <property type="term" value="F:DNA binding"/>
    <property type="evidence" value="ECO:0007669"/>
    <property type="project" value="InterPro"/>
</dbReference>
<evidence type="ECO:0000256" key="1">
    <source>
        <dbReference type="ARBA" id="ARBA00022806"/>
    </source>
</evidence>
<dbReference type="AlphaFoldDB" id="A0A9W4WMT0"/>
<dbReference type="Gene3D" id="3.40.50.300">
    <property type="entry name" value="P-loop containing nucleotide triphosphate hydrolases"/>
    <property type="match status" value="1"/>
</dbReference>
<feature type="domain" description="Helicase ATP-binding" evidence="2">
    <location>
        <begin position="1"/>
        <end position="173"/>
    </location>
</feature>
<dbReference type="SUPFAM" id="SSF52540">
    <property type="entry name" value="P-loop containing nucleoside triphosphate hydrolases"/>
    <property type="match status" value="1"/>
</dbReference>
<organism evidence="3 4">
    <name type="scientific">Funneliformis geosporum</name>
    <dbReference type="NCBI Taxonomy" id="1117311"/>
    <lineage>
        <taxon>Eukaryota</taxon>
        <taxon>Fungi</taxon>
        <taxon>Fungi incertae sedis</taxon>
        <taxon>Mucoromycota</taxon>
        <taxon>Glomeromycotina</taxon>
        <taxon>Glomeromycetes</taxon>
        <taxon>Glomerales</taxon>
        <taxon>Glomeraceae</taxon>
        <taxon>Funneliformis</taxon>
    </lineage>
</organism>
<gene>
    <name evidence="3" type="ORF">FWILDA_LOCUS6153</name>
</gene>
<keyword evidence="1" id="KW-0347">Helicase</keyword>
<dbReference type="InterPro" id="IPR006935">
    <property type="entry name" value="Helicase/UvrB_N"/>
</dbReference>
<dbReference type="GO" id="GO:0005524">
    <property type="term" value="F:ATP binding"/>
    <property type="evidence" value="ECO:0007669"/>
    <property type="project" value="InterPro"/>
</dbReference>
<name>A0A9W4WMT0_9GLOM</name>
<dbReference type="OrthoDB" id="2409532at2759"/>
<protein>
    <submittedName>
        <fullName evidence="3">11132_t:CDS:1</fullName>
    </submittedName>
</protein>
<keyword evidence="1" id="KW-0378">Hydrolase</keyword>
<dbReference type="EMBL" id="CAMKVN010001083">
    <property type="protein sequence ID" value="CAI2173574.1"/>
    <property type="molecule type" value="Genomic_DNA"/>
</dbReference>
<dbReference type="Proteomes" id="UP001153678">
    <property type="component" value="Unassembled WGS sequence"/>
</dbReference>
<evidence type="ECO:0000259" key="2">
    <source>
        <dbReference type="PROSITE" id="PS51192"/>
    </source>
</evidence>
<reference evidence="3" key="1">
    <citation type="submission" date="2022-08" db="EMBL/GenBank/DDBJ databases">
        <authorList>
            <person name="Kallberg Y."/>
            <person name="Tangrot J."/>
            <person name="Rosling A."/>
        </authorList>
    </citation>
    <scope>NUCLEOTIDE SEQUENCE</scope>
    <source>
        <strain evidence="3">Wild A</strain>
    </source>
</reference>
<keyword evidence="1" id="KW-0547">Nucleotide-binding</keyword>
<dbReference type="GO" id="GO:0016787">
    <property type="term" value="F:hydrolase activity"/>
    <property type="evidence" value="ECO:0007669"/>
    <property type="project" value="InterPro"/>
</dbReference>
<accession>A0A9W4WMT0</accession>
<dbReference type="InterPro" id="IPR027417">
    <property type="entry name" value="P-loop_NTPase"/>
</dbReference>
<dbReference type="GO" id="GO:0004386">
    <property type="term" value="F:helicase activity"/>
    <property type="evidence" value="ECO:0007669"/>
    <property type="project" value="UniProtKB-KW"/>
</dbReference>
<dbReference type="PROSITE" id="PS51192">
    <property type="entry name" value="HELICASE_ATP_BIND_1"/>
    <property type="match status" value="1"/>
</dbReference>
<comment type="caution">
    <text evidence="3">The sequence shown here is derived from an EMBL/GenBank/DDBJ whole genome shotgun (WGS) entry which is preliminary data.</text>
</comment>
<keyword evidence="1" id="KW-0067">ATP-binding</keyword>
<sequence length="173" mass="19864">MATGSGKTLMMAGLILYLYQQGYCNFLFFVNSTTIIDKTRGNFLNDVSIKYLFNKSLSYEDKKINLQEVENFQTTNADSINICFSTIQGLHTRLNNPQENSLTYEDFTEQKIVLISDEAHHINVETKSRSQLSKEEDKEVISWENTVNRIFNANPKNVLLEFTATVDFNNPNI</sequence>
<dbReference type="InterPro" id="IPR014001">
    <property type="entry name" value="Helicase_ATP-bd"/>
</dbReference>
<proteinExistence type="predicted"/>
<evidence type="ECO:0000313" key="3">
    <source>
        <dbReference type="EMBL" id="CAI2173574.1"/>
    </source>
</evidence>
<evidence type="ECO:0000313" key="4">
    <source>
        <dbReference type="Proteomes" id="UP001153678"/>
    </source>
</evidence>